<organism evidence="2 3">
    <name type="scientific">Usitatibacter palustris</name>
    <dbReference type="NCBI Taxonomy" id="2732487"/>
    <lineage>
        <taxon>Bacteria</taxon>
        <taxon>Pseudomonadati</taxon>
        <taxon>Pseudomonadota</taxon>
        <taxon>Betaproteobacteria</taxon>
        <taxon>Nitrosomonadales</taxon>
        <taxon>Usitatibacteraceae</taxon>
        <taxon>Usitatibacter</taxon>
    </lineage>
</organism>
<gene>
    <name evidence="2" type="ORF">DSM104440_00850</name>
</gene>
<dbReference type="InParanoid" id="A0A6M4H530"/>
<dbReference type="AlphaFoldDB" id="A0A6M4H530"/>
<dbReference type="KEGG" id="upl:DSM104440_00850"/>
<evidence type="ECO:0000313" key="3">
    <source>
        <dbReference type="Proteomes" id="UP000503096"/>
    </source>
</evidence>
<dbReference type="EMBL" id="CP053073">
    <property type="protein sequence ID" value="QJR14058.1"/>
    <property type="molecule type" value="Genomic_DNA"/>
</dbReference>
<proteinExistence type="predicted"/>
<reference evidence="2 3" key="1">
    <citation type="submission" date="2020-04" db="EMBL/GenBank/DDBJ databases">
        <title>Usitatibacter rugosus gen. nov., sp. nov. and Usitatibacter palustris sp. nov., novel members of Usitatibacteraceae fam. nov. within the order Nitrosomonadales isolated from soil.</title>
        <authorList>
            <person name="Huber K.J."/>
            <person name="Neumann-Schaal M."/>
            <person name="Geppert A."/>
            <person name="Luckner M."/>
            <person name="Wanner G."/>
            <person name="Overmann J."/>
        </authorList>
    </citation>
    <scope>NUCLEOTIDE SEQUENCE [LARGE SCALE GENOMIC DNA]</scope>
    <source>
        <strain evidence="2 3">Swamp67</strain>
    </source>
</reference>
<name>A0A6M4H530_9PROT</name>
<evidence type="ECO:0000256" key="1">
    <source>
        <dbReference type="SAM" id="SignalP"/>
    </source>
</evidence>
<accession>A0A6M4H530</accession>
<evidence type="ECO:0000313" key="2">
    <source>
        <dbReference type="EMBL" id="QJR14058.1"/>
    </source>
</evidence>
<dbReference type="RefSeq" id="WP_171160848.1">
    <property type="nucleotide sequence ID" value="NZ_CP053073.1"/>
</dbReference>
<feature type="signal peptide" evidence="1">
    <location>
        <begin position="1"/>
        <end position="23"/>
    </location>
</feature>
<sequence length="276" mass="28354">MIACARIAGLLLVATLVSTSVEAADEGAAEKATTFSADVSGLWWNPNESGWGITITQQSQTIFALIYVYGANSQPLWLSAPAVEFVGTNASGAYIFTGALYQTSGPPFAGSFNPGNVVVTQVGTLTLTFSNYNAAQLTYTVNGASVTKNIAPYSWRINNLSGTYIGGISGQVASCTLPAVVSLNNLMTFTITQNNAAVAITVRNATGNSCALSGIITPQGKVSDINGSYSCTNGSSGQFAIRRLEAGIDGLSGVYAELSTACTASVATIGAARVIN</sequence>
<keyword evidence="1" id="KW-0732">Signal</keyword>
<protein>
    <submittedName>
        <fullName evidence="2">Uncharacterized protein</fullName>
    </submittedName>
</protein>
<feature type="chain" id="PRO_5027082698" evidence="1">
    <location>
        <begin position="24"/>
        <end position="276"/>
    </location>
</feature>
<keyword evidence="3" id="KW-1185">Reference proteome</keyword>
<dbReference type="Proteomes" id="UP000503096">
    <property type="component" value="Chromosome"/>
</dbReference>